<sequence length="89" mass="10132">GPLLKDTLLSVVISCPDHPEATQLSKRLPGSMTVQKLKGLLRRVHKVDSSRQRLSYLDSSRNIEIKMDDDLKQLLFFAIQSGDTILLRW</sequence>
<proteinExistence type="predicted"/>
<dbReference type="InterPro" id="IPR000626">
    <property type="entry name" value="Ubiquitin-like_dom"/>
</dbReference>
<dbReference type="InterPro" id="IPR029071">
    <property type="entry name" value="Ubiquitin-like_domsf"/>
</dbReference>
<name>A0AA35RPG5_GEOBA</name>
<organism evidence="2 3">
    <name type="scientific">Geodia barretti</name>
    <name type="common">Barrett's horny sponge</name>
    <dbReference type="NCBI Taxonomy" id="519541"/>
    <lineage>
        <taxon>Eukaryota</taxon>
        <taxon>Metazoa</taxon>
        <taxon>Porifera</taxon>
        <taxon>Demospongiae</taxon>
        <taxon>Heteroscleromorpha</taxon>
        <taxon>Tetractinellida</taxon>
        <taxon>Astrophorina</taxon>
        <taxon>Geodiidae</taxon>
        <taxon>Geodia</taxon>
    </lineage>
</organism>
<reference evidence="2" key="1">
    <citation type="submission" date="2023-03" db="EMBL/GenBank/DDBJ databases">
        <authorList>
            <person name="Steffen K."/>
            <person name="Cardenas P."/>
        </authorList>
    </citation>
    <scope>NUCLEOTIDE SEQUENCE</scope>
</reference>
<evidence type="ECO:0000313" key="2">
    <source>
        <dbReference type="EMBL" id="CAI8015350.1"/>
    </source>
</evidence>
<feature type="non-terminal residue" evidence="2">
    <location>
        <position position="89"/>
    </location>
</feature>
<protein>
    <submittedName>
        <fullName evidence="2">Tubulin-specific chaperone E</fullName>
    </submittedName>
</protein>
<feature type="domain" description="Ubiquitin-like" evidence="1">
    <location>
        <begin position="11"/>
        <end position="85"/>
    </location>
</feature>
<dbReference type="CDD" id="cd17044">
    <property type="entry name" value="Ubl_TBCE"/>
    <property type="match status" value="1"/>
</dbReference>
<gene>
    <name evidence="2" type="ORF">GBAR_LOCUS9509</name>
</gene>
<dbReference type="Pfam" id="PF14560">
    <property type="entry name" value="Ubiquitin_2"/>
    <property type="match status" value="1"/>
</dbReference>
<dbReference type="AlphaFoldDB" id="A0AA35RPG5"/>
<dbReference type="SUPFAM" id="SSF54236">
    <property type="entry name" value="Ubiquitin-like"/>
    <property type="match status" value="1"/>
</dbReference>
<accession>A0AA35RPG5</accession>
<evidence type="ECO:0000313" key="3">
    <source>
        <dbReference type="Proteomes" id="UP001174909"/>
    </source>
</evidence>
<keyword evidence="3" id="KW-1185">Reference proteome</keyword>
<dbReference type="InterPro" id="IPR044079">
    <property type="entry name" value="Ubl_TBCE"/>
</dbReference>
<dbReference type="EMBL" id="CASHTH010001433">
    <property type="protein sequence ID" value="CAI8015350.1"/>
    <property type="molecule type" value="Genomic_DNA"/>
</dbReference>
<dbReference type="Gene3D" id="3.10.20.90">
    <property type="entry name" value="Phosphatidylinositol 3-kinase Catalytic Subunit, Chain A, domain 1"/>
    <property type="match status" value="1"/>
</dbReference>
<evidence type="ECO:0000259" key="1">
    <source>
        <dbReference type="Pfam" id="PF14560"/>
    </source>
</evidence>
<dbReference type="Proteomes" id="UP001174909">
    <property type="component" value="Unassembled WGS sequence"/>
</dbReference>
<comment type="caution">
    <text evidence="2">The sequence shown here is derived from an EMBL/GenBank/DDBJ whole genome shotgun (WGS) entry which is preliminary data.</text>
</comment>